<evidence type="ECO:0000256" key="1">
    <source>
        <dbReference type="ARBA" id="ARBA00010406"/>
    </source>
</evidence>
<dbReference type="InterPro" id="IPR006169">
    <property type="entry name" value="GTP1_OBG_dom"/>
</dbReference>
<organism evidence="13 14">
    <name type="scientific">Hevea brasiliensis</name>
    <name type="common">Para rubber tree</name>
    <name type="synonym">Siphonia brasiliensis</name>
    <dbReference type="NCBI Taxonomy" id="3981"/>
    <lineage>
        <taxon>Eukaryota</taxon>
        <taxon>Viridiplantae</taxon>
        <taxon>Streptophyta</taxon>
        <taxon>Embryophyta</taxon>
        <taxon>Tracheophyta</taxon>
        <taxon>Spermatophyta</taxon>
        <taxon>Magnoliopsida</taxon>
        <taxon>eudicotyledons</taxon>
        <taxon>Gunneridae</taxon>
        <taxon>Pentapetalae</taxon>
        <taxon>rosids</taxon>
        <taxon>fabids</taxon>
        <taxon>Malpighiales</taxon>
        <taxon>Euphorbiaceae</taxon>
        <taxon>Crotonoideae</taxon>
        <taxon>Micrandreae</taxon>
        <taxon>Hevea</taxon>
    </lineage>
</organism>
<evidence type="ECO:0000259" key="12">
    <source>
        <dbReference type="PROSITE" id="PS51883"/>
    </source>
</evidence>
<dbReference type="GO" id="GO:0009263">
    <property type="term" value="P:deoxyribonucleotide biosynthetic process"/>
    <property type="evidence" value="ECO:0007669"/>
    <property type="project" value="UniProtKB-KW"/>
</dbReference>
<evidence type="ECO:0000256" key="9">
    <source>
        <dbReference type="ARBA" id="ARBA00023134"/>
    </source>
</evidence>
<dbReference type="PANTHER" id="PTHR11573">
    <property type="entry name" value="RIBONUCLEOSIDE-DIPHOSPHATE REDUCTASE LARGE CHAIN"/>
    <property type="match status" value="1"/>
</dbReference>
<dbReference type="GO" id="GO:0005525">
    <property type="term" value="F:GTP binding"/>
    <property type="evidence" value="ECO:0007669"/>
    <property type="project" value="UniProtKB-KW"/>
</dbReference>
<dbReference type="PROSITE" id="PS51710">
    <property type="entry name" value="G_OBG"/>
    <property type="match status" value="1"/>
</dbReference>
<evidence type="ECO:0000256" key="2">
    <source>
        <dbReference type="ARBA" id="ARBA00012274"/>
    </source>
</evidence>
<dbReference type="InterPro" id="IPR006073">
    <property type="entry name" value="GTP-bd"/>
</dbReference>
<evidence type="ECO:0000256" key="5">
    <source>
        <dbReference type="ARBA" id="ARBA00022722"/>
    </source>
</evidence>
<dbReference type="PRINTS" id="PR00326">
    <property type="entry name" value="GTP1OBG"/>
</dbReference>
<dbReference type="PROSITE" id="PS51883">
    <property type="entry name" value="OBG"/>
    <property type="match status" value="1"/>
</dbReference>
<evidence type="ECO:0000256" key="3">
    <source>
        <dbReference type="ARBA" id="ARBA00022490"/>
    </source>
</evidence>
<dbReference type="InterPro" id="IPR027417">
    <property type="entry name" value="P-loop_NTPase"/>
</dbReference>
<dbReference type="InterPro" id="IPR008926">
    <property type="entry name" value="RNR_R1-su_N"/>
</dbReference>
<dbReference type="Pfam" id="PF02867">
    <property type="entry name" value="Ribonuc_red_lgC"/>
    <property type="match status" value="2"/>
</dbReference>
<accession>A0A6A6K0K3</accession>
<dbReference type="Pfam" id="PF01926">
    <property type="entry name" value="MMR_HSR1"/>
    <property type="match status" value="1"/>
</dbReference>
<dbReference type="InterPro" id="IPR012337">
    <property type="entry name" value="RNaseH-like_sf"/>
</dbReference>
<gene>
    <name evidence="13" type="ORF">GH714_042809</name>
</gene>
<keyword evidence="7" id="KW-0378">Hydrolase</keyword>
<evidence type="ECO:0000256" key="6">
    <source>
        <dbReference type="ARBA" id="ARBA00022741"/>
    </source>
</evidence>
<feature type="domain" description="Obg" evidence="12">
    <location>
        <begin position="682"/>
        <end position="733"/>
    </location>
</feature>
<dbReference type="InterPro" id="IPR036726">
    <property type="entry name" value="GTP1_OBG_dom_sf"/>
</dbReference>
<keyword evidence="9" id="KW-0342">GTP-binding</keyword>
<dbReference type="Proteomes" id="UP000467840">
    <property type="component" value="Unassembled WGS sequence"/>
</dbReference>
<protein>
    <recommendedName>
        <fullName evidence="2 10">Ribonucleoside-diphosphate reductase</fullName>
        <ecNumber evidence="2 10">1.17.4.1</ecNumber>
    </recommendedName>
</protein>
<dbReference type="Gene3D" id="3.20.70.20">
    <property type="match status" value="1"/>
</dbReference>
<comment type="function">
    <text evidence="10">Provides the precursors necessary for DNA synthesis. Catalyzes the biosynthesis of deoxyribonucleotides from the corresponding ribonucleotides.</text>
</comment>
<dbReference type="UniPathway" id="UPA00326"/>
<evidence type="ECO:0000256" key="7">
    <source>
        <dbReference type="ARBA" id="ARBA00022801"/>
    </source>
</evidence>
<dbReference type="SUPFAM" id="SSF82051">
    <property type="entry name" value="Obg GTP-binding protein N-terminal domain"/>
    <property type="match status" value="1"/>
</dbReference>
<reference evidence="13 14" key="1">
    <citation type="journal article" date="2020" name="Mol. Plant">
        <title>The Chromosome-Based Rubber Tree Genome Provides New Insights into Spurge Genome Evolution and Rubber Biosynthesis.</title>
        <authorList>
            <person name="Liu J."/>
            <person name="Shi C."/>
            <person name="Shi C.C."/>
            <person name="Li W."/>
            <person name="Zhang Q.J."/>
            <person name="Zhang Y."/>
            <person name="Li K."/>
            <person name="Lu H.F."/>
            <person name="Shi C."/>
            <person name="Zhu S.T."/>
            <person name="Xiao Z.Y."/>
            <person name="Nan H."/>
            <person name="Yue Y."/>
            <person name="Zhu X.G."/>
            <person name="Wu Y."/>
            <person name="Hong X.N."/>
            <person name="Fan G.Y."/>
            <person name="Tong Y."/>
            <person name="Zhang D."/>
            <person name="Mao C.L."/>
            <person name="Liu Y.L."/>
            <person name="Hao S.J."/>
            <person name="Liu W.Q."/>
            <person name="Lv M.Q."/>
            <person name="Zhang H.B."/>
            <person name="Liu Y."/>
            <person name="Hu-Tang G.R."/>
            <person name="Wang J.P."/>
            <person name="Wang J.H."/>
            <person name="Sun Y.H."/>
            <person name="Ni S.B."/>
            <person name="Chen W.B."/>
            <person name="Zhang X.C."/>
            <person name="Jiao Y.N."/>
            <person name="Eichler E.E."/>
            <person name="Li G.H."/>
            <person name="Liu X."/>
            <person name="Gao L.Z."/>
        </authorList>
    </citation>
    <scope>NUCLEOTIDE SEQUENCE [LARGE SCALE GENOMIC DNA]</scope>
    <source>
        <strain evidence="14">cv. GT1</strain>
        <tissue evidence="13">Leaf</tissue>
    </source>
</reference>
<evidence type="ECO:0000259" key="11">
    <source>
        <dbReference type="PROSITE" id="PS51710"/>
    </source>
</evidence>
<dbReference type="CDD" id="cd16964">
    <property type="entry name" value="YqgF"/>
    <property type="match status" value="1"/>
</dbReference>
<dbReference type="GO" id="GO:0004748">
    <property type="term" value="F:ribonucleoside-diphosphate reductase activity, thioredoxin disulfide as acceptor"/>
    <property type="evidence" value="ECO:0007669"/>
    <property type="project" value="UniProtKB-EC"/>
</dbReference>
<comment type="similarity">
    <text evidence="1 10">Belongs to the ribonucleoside diphosphate reductase large chain family.</text>
</comment>
<evidence type="ECO:0000313" key="14">
    <source>
        <dbReference type="Proteomes" id="UP000467840"/>
    </source>
</evidence>
<dbReference type="InterPro" id="IPR005227">
    <property type="entry name" value="YqgF"/>
</dbReference>
<dbReference type="Gene3D" id="3.30.420.140">
    <property type="entry name" value="YqgF/RNase H-like domain"/>
    <property type="match status" value="1"/>
</dbReference>
<dbReference type="InterPro" id="IPR000788">
    <property type="entry name" value="RNR_lg_C"/>
</dbReference>
<dbReference type="Pfam" id="PF03652">
    <property type="entry name" value="RuvX"/>
    <property type="match status" value="1"/>
</dbReference>
<dbReference type="PANTHER" id="PTHR11573:SF6">
    <property type="entry name" value="RIBONUCLEOSIDE-DIPHOSPHATE REDUCTASE LARGE SUBUNIT"/>
    <property type="match status" value="1"/>
</dbReference>
<dbReference type="InterPro" id="IPR006074">
    <property type="entry name" value="GTP1-OBG_CS"/>
</dbReference>
<dbReference type="EMBL" id="JAAGAX010000511">
    <property type="protein sequence ID" value="KAF2281985.1"/>
    <property type="molecule type" value="Genomic_DNA"/>
</dbReference>
<evidence type="ECO:0000256" key="4">
    <source>
        <dbReference type="ARBA" id="ARBA00022517"/>
    </source>
</evidence>
<dbReference type="GO" id="GO:0004518">
    <property type="term" value="F:nuclease activity"/>
    <property type="evidence" value="ECO:0007669"/>
    <property type="project" value="UniProtKB-KW"/>
</dbReference>
<name>A0A6A6K0K3_HEVBR</name>
<dbReference type="SMART" id="SM00732">
    <property type="entry name" value="YqgFc"/>
    <property type="match status" value="1"/>
</dbReference>
<evidence type="ECO:0000256" key="8">
    <source>
        <dbReference type="ARBA" id="ARBA00023002"/>
    </source>
</evidence>
<dbReference type="GO" id="GO:0005971">
    <property type="term" value="C:ribonucleoside-diphosphate reductase complex"/>
    <property type="evidence" value="ECO:0007669"/>
    <property type="project" value="TreeGrafter"/>
</dbReference>
<feature type="domain" description="OBG-type G" evidence="11">
    <location>
        <begin position="734"/>
        <end position="857"/>
    </location>
</feature>
<dbReference type="SUPFAM" id="SSF51998">
    <property type="entry name" value="PFL-like glycyl radical enzymes"/>
    <property type="match status" value="1"/>
</dbReference>
<dbReference type="InterPro" id="IPR031167">
    <property type="entry name" value="G_OBG"/>
</dbReference>
<dbReference type="GO" id="GO:0016787">
    <property type="term" value="F:hydrolase activity"/>
    <property type="evidence" value="ECO:0007669"/>
    <property type="project" value="UniProtKB-KW"/>
</dbReference>
<keyword evidence="6" id="KW-0547">Nucleotide-binding</keyword>
<dbReference type="InterPro" id="IPR006641">
    <property type="entry name" value="YqgF/RNaseH-like_dom"/>
</dbReference>
<sequence length="857" mass="95380">MIIYGSAVTPSSSGLGPHPFTVVTRVRLPWESLTGRVRRTVYIQRRDAYRFSGLYVSKCRRYDKVSPIIVDRTRDNNLTNFGKAVLSDRYLLDNEDYQQLFVRVSQYYSDNDEHAQRLYDYMSKLWFMPATPILSNGGTSRGLPISCFLNETEDSLVGILNLWNENVWLASRGGGIGSYWGNLRSIGEKVRSSGKTSGIIPFIVVQNALTLAISQGSLRRGSSAVYLPVGHPEIEEFLDIRKPTGGDPNRKALNIHHGVLLTDEFMKAVEQDKPWDLVSPKDRCVISTVRARDLWIKILTTRVETGEPYVVFVDTVNKHKPDIYKELGLEVKMSNLCTEITLATGEDHLGKSRTAICCLASLNLEYYDMWSTEPLFIEDVMRFLDNVLTDFINKAPPEIERAKYAAMRERSIGVGVMGFHSFLQSKMVPFESFAASVWNKKIFEYIKSQADEVSYKLALEKGPCPDAVDANKMERFVHKLSIAPTASISIISGNTSPGIEPYAANVFTHKTLTGSFVVRNKFLQKMLESKGLDNDQVWSSISTNEGSVQHLDFLTEREKLVFRTAYEMDQRWIVEHSSDRAPYVCQAQSVNIFLPAGVHKRRILGLDFGEKKFGLAVSDSTGTIAMPHSVYLRRNMRQDLGELNAILKREGICAAVVGLPLQLDGMEGEMCAVVRSFVQKLIKKSGQQCIVATGGRGGVGNAQYKSSTNRAPTYFTYGTLGEEHCVLLKLKIISDIGIIGMPNAGKSSLLSRCTASKTKVSDYPFTTLEPHLGVAYANGCGLVLADIPGLIENASSGAGLGHKFLKHIERCVILLHLVDCSLPDIVGAYELVRQELKLHSEELACKEGSCRAIRCII</sequence>
<dbReference type="NCBIfam" id="NF006577">
    <property type="entry name" value="PRK09102.1"/>
    <property type="match status" value="1"/>
</dbReference>
<dbReference type="EC" id="1.17.4.1" evidence="2 10"/>
<keyword evidence="10" id="KW-0215">Deoxyribonucleotide synthesis</keyword>
<keyword evidence="5" id="KW-0540">Nuclease</keyword>
<comment type="catalytic activity">
    <reaction evidence="10">
        <text>a 2'-deoxyribonucleoside 5'-diphosphate + [thioredoxin]-disulfide + H2O = a ribonucleoside 5'-diphosphate + [thioredoxin]-dithiol</text>
        <dbReference type="Rhea" id="RHEA:23252"/>
        <dbReference type="Rhea" id="RHEA-COMP:10698"/>
        <dbReference type="Rhea" id="RHEA-COMP:10700"/>
        <dbReference type="ChEBI" id="CHEBI:15377"/>
        <dbReference type="ChEBI" id="CHEBI:29950"/>
        <dbReference type="ChEBI" id="CHEBI:50058"/>
        <dbReference type="ChEBI" id="CHEBI:57930"/>
        <dbReference type="ChEBI" id="CHEBI:73316"/>
        <dbReference type="EC" id="1.17.4.1"/>
    </reaction>
</comment>
<dbReference type="GO" id="GO:0006364">
    <property type="term" value="P:rRNA processing"/>
    <property type="evidence" value="ECO:0007669"/>
    <property type="project" value="InterPro"/>
</dbReference>
<keyword evidence="8 10" id="KW-0560">Oxidoreductase</keyword>
<dbReference type="InterPro" id="IPR037027">
    <property type="entry name" value="YqgF/RNaseH-like_dom_sf"/>
</dbReference>
<dbReference type="PROSITE" id="PS00905">
    <property type="entry name" value="GTP1_OBG"/>
    <property type="match status" value="1"/>
</dbReference>
<dbReference type="Pfam" id="PF00317">
    <property type="entry name" value="Ribonuc_red_lgN"/>
    <property type="match status" value="1"/>
</dbReference>
<proteinExistence type="inferred from homology"/>
<dbReference type="AlphaFoldDB" id="A0A6A6K0K3"/>
<keyword evidence="4" id="KW-0690">Ribosome biogenesis</keyword>
<keyword evidence="3" id="KW-0963">Cytoplasm</keyword>
<dbReference type="InterPro" id="IPR039718">
    <property type="entry name" value="Rrm1"/>
</dbReference>
<keyword evidence="14" id="KW-1185">Reference proteome</keyword>
<dbReference type="InterPro" id="IPR013509">
    <property type="entry name" value="RNR_lsu_N"/>
</dbReference>
<dbReference type="CDD" id="cd01898">
    <property type="entry name" value="Obg"/>
    <property type="match status" value="1"/>
</dbReference>
<comment type="caution">
    <text evidence="13">The sequence shown here is derived from an EMBL/GenBank/DDBJ whole genome shotgun (WGS) entry which is preliminary data.</text>
</comment>
<evidence type="ECO:0000256" key="10">
    <source>
        <dbReference type="RuleBase" id="RU003410"/>
    </source>
</evidence>
<dbReference type="SUPFAM" id="SSF48168">
    <property type="entry name" value="R1 subunit of ribonucleotide reductase, N-terminal domain"/>
    <property type="match status" value="1"/>
</dbReference>
<evidence type="ECO:0000313" key="13">
    <source>
        <dbReference type="EMBL" id="KAF2281985.1"/>
    </source>
</evidence>
<dbReference type="SUPFAM" id="SSF52540">
    <property type="entry name" value="P-loop containing nucleoside triphosphate hydrolases"/>
    <property type="match status" value="1"/>
</dbReference>
<dbReference type="SUPFAM" id="SSF53098">
    <property type="entry name" value="Ribonuclease H-like"/>
    <property type="match status" value="1"/>
</dbReference>
<dbReference type="GO" id="GO:0005524">
    <property type="term" value="F:ATP binding"/>
    <property type="evidence" value="ECO:0007669"/>
    <property type="project" value="InterPro"/>
</dbReference>
<dbReference type="Gene3D" id="3.40.50.300">
    <property type="entry name" value="P-loop containing nucleotide triphosphate hydrolases"/>
    <property type="match status" value="1"/>
</dbReference>